<feature type="domain" description="ABC transmembrane type-1" evidence="8">
    <location>
        <begin position="140"/>
        <end position="327"/>
    </location>
</feature>
<evidence type="ECO:0000256" key="2">
    <source>
        <dbReference type="ARBA" id="ARBA00022448"/>
    </source>
</evidence>
<gene>
    <name evidence="9" type="ORF">BGO89_02425</name>
</gene>
<proteinExistence type="inferred from homology"/>
<name>A0A1M3L269_9BACT</name>
<feature type="transmembrane region" description="Helical" evidence="7">
    <location>
        <begin position="44"/>
        <end position="69"/>
    </location>
</feature>
<dbReference type="GO" id="GO:0015416">
    <property type="term" value="F:ABC-type phosphonate transporter activity"/>
    <property type="evidence" value="ECO:0007669"/>
    <property type="project" value="InterPro"/>
</dbReference>
<protein>
    <submittedName>
        <fullName evidence="9">Phosphonate ABC transporter, permease protein PhnE</fullName>
    </submittedName>
</protein>
<comment type="caution">
    <text evidence="9">The sequence shown here is derived from an EMBL/GenBank/DDBJ whole genome shotgun (WGS) entry which is preliminary data.</text>
</comment>
<dbReference type="GO" id="GO:0005886">
    <property type="term" value="C:plasma membrane"/>
    <property type="evidence" value="ECO:0007669"/>
    <property type="project" value="UniProtKB-SubCell"/>
</dbReference>
<evidence type="ECO:0000256" key="6">
    <source>
        <dbReference type="ARBA" id="ARBA00023136"/>
    </source>
</evidence>
<comment type="subcellular location">
    <subcellularLocation>
        <location evidence="1 7">Cell membrane</location>
        <topology evidence="1 7">Multi-pass membrane protein</topology>
    </subcellularLocation>
</comment>
<feature type="transmembrane region" description="Helical" evidence="7">
    <location>
        <begin position="309"/>
        <end position="330"/>
    </location>
</feature>
<dbReference type="InterPro" id="IPR005769">
    <property type="entry name" value="PhnE/PtxC"/>
</dbReference>
<feature type="transmembrane region" description="Helical" evidence="7">
    <location>
        <begin position="254"/>
        <end position="275"/>
    </location>
</feature>
<evidence type="ECO:0000256" key="5">
    <source>
        <dbReference type="ARBA" id="ARBA00022989"/>
    </source>
</evidence>
<keyword evidence="2 7" id="KW-0813">Transport</keyword>
<feature type="transmembrane region" description="Helical" evidence="7">
    <location>
        <begin position="12"/>
        <end position="32"/>
    </location>
</feature>
<dbReference type="InterPro" id="IPR000515">
    <property type="entry name" value="MetI-like"/>
</dbReference>
<feature type="transmembrane region" description="Helical" evidence="7">
    <location>
        <begin position="282"/>
        <end position="303"/>
    </location>
</feature>
<dbReference type="Pfam" id="PF00528">
    <property type="entry name" value="BPD_transp_1"/>
    <property type="match status" value="1"/>
</dbReference>
<evidence type="ECO:0000256" key="7">
    <source>
        <dbReference type="RuleBase" id="RU363032"/>
    </source>
</evidence>
<dbReference type="Proteomes" id="UP000184233">
    <property type="component" value="Unassembled WGS sequence"/>
</dbReference>
<dbReference type="AlphaFoldDB" id="A0A1M3L269"/>
<keyword evidence="4 7" id="KW-0812">Transmembrane</keyword>
<dbReference type="InterPro" id="IPR035906">
    <property type="entry name" value="MetI-like_sf"/>
</dbReference>
<keyword evidence="5 7" id="KW-1133">Transmembrane helix</keyword>
<evidence type="ECO:0000256" key="4">
    <source>
        <dbReference type="ARBA" id="ARBA00022692"/>
    </source>
</evidence>
<keyword evidence="6 7" id="KW-0472">Membrane</keyword>
<dbReference type="SUPFAM" id="SSF161098">
    <property type="entry name" value="MetI-like"/>
    <property type="match status" value="1"/>
</dbReference>
<organism evidence="9 10">
    <name type="scientific">Candidatus Kapaibacterium thiocyanatum</name>
    <dbReference type="NCBI Taxonomy" id="1895771"/>
    <lineage>
        <taxon>Bacteria</taxon>
        <taxon>Pseudomonadati</taxon>
        <taxon>Candidatus Kapaibacteriota</taxon>
        <taxon>Candidatus Kapaibacteriia</taxon>
        <taxon>Candidatus Kapaibacteriales</taxon>
        <taxon>Candidatus Kapaibacteriaceae</taxon>
        <taxon>Candidatus Kapaibacterium</taxon>
    </lineage>
</organism>
<dbReference type="PROSITE" id="PS50928">
    <property type="entry name" value="ABC_TM1"/>
    <property type="match status" value="1"/>
</dbReference>
<sequence length="335" mass="36266">MKRSSTAAIIDLCAGAYLAAIAVWVIVPRVILDTRPPAASTTSIVAIVAAGLLLAILGLATGASLGRLFQRRIDGDTWQHAVASHIGWLTLVSTVIAGWVITEISPVDLFSQQGLEGAGRIFKALLSPNFDILGEALLAMVETIYLAFMATAIAVPFSFVLSFFCARNLMAHNGVARSIYVVLRVFTNFSRSIEPLIWAIIFSVWVGIGPFAGMLALVVHTISSLTKQYSEQIEDVDHGPMEAIEATGARRAQVIWFAVVPQCVIPFLSFTIYRWDINVRMATVIGLVGGGGIGNMLIQYQGLARWNEVGAIVIIIAIVVWIFDVVSARVRQALR</sequence>
<dbReference type="Gene3D" id="1.10.3720.10">
    <property type="entry name" value="MetI-like"/>
    <property type="match status" value="1"/>
</dbReference>
<feature type="transmembrane region" description="Helical" evidence="7">
    <location>
        <begin position="144"/>
        <end position="166"/>
    </location>
</feature>
<evidence type="ECO:0000313" key="10">
    <source>
        <dbReference type="Proteomes" id="UP000184233"/>
    </source>
</evidence>
<keyword evidence="3" id="KW-1003">Cell membrane</keyword>
<dbReference type="EMBL" id="MKVH01000013">
    <property type="protein sequence ID" value="OJX59293.1"/>
    <property type="molecule type" value="Genomic_DNA"/>
</dbReference>
<dbReference type="STRING" id="1895771.BGO89_02425"/>
<feature type="transmembrane region" description="Helical" evidence="7">
    <location>
        <begin position="196"/>
        <end position="219"/>
    </location>
</feature>
<reference evidence="9 10" key="1">
    <citation type="submission" date="2016-09" db="EMBL/GenBank/DDBJ databases">
        <title>Genome-resolved meta-omics ties microbial dynamics to process performance in biotechnology for thiocyanate degradation.</title>
        <authorList>
            <person name="Kantor R.S."/>
            <person name="Huddy R.J."/>
            <person name="Iyer R."/>
            <person name="Thomas B.C."/>
            <person name="Brown C.T."/>
            <person name="Anantharaman K."/>
            <person name="Tringe S."/>
            <person name="Hettich R.L."/>
            <person name="Harrison S.T."/>
            <person name="Banfield J.F."/>
        </authorList>
    </citation>
    <scope>NUCLEOTIDE SEQUENCE [LARGE SCALE GENOMIC DNA]</scope>
    <source>
        <strain evidence="9">59-99</strain>
    </source>
</reference>
<dbReference type="PANTHER" id="PTHR30043">
    <property type="entry name" value="PHOSPHONATES TRANSPORT SYSTEM PERMEASE PROTEIN"/>
    <property type="match status" value="1"/>
</dbReference>
<dbReference type="CDD" id="cd06261">
    <property type="entry name" value="TM_PBP2"/>
    <property type="match status" value="1"/>
</dbReference>
<accession>A0A1M3L269</accession>
<feature type="transmembrane region" description="Helical" evidence="7">
    <location>
        <begin position="81"/>
        <end position="101"/>
    </location>
</feature>
<comment type="similarity">
    <text evidence="7">Belongs to the binding-protein-dependent transport system permease family.</text>
</comment>
<evidence type="ECO:0000259" key="8">
    <source>
        <dbReference type="PROSITE" id="PS50928"/>
    </source>
</evidence>
<evidence type="ECO:0000256" key="1">
    <source>
        <dbReference type="ARBA" id="ARBA00004651"/>
    </source>
</evidence>
<dbReference type="NCBIfam" id="TIGR01097">
    <property type="entry name" value="PhnE"/>
    <property type="match status" value="1"/>
</dbReference>
<dbReference type="PANTHER" id="PTHR30043:SF1">
    <property type="entry name" value="ABC TRANSPORT SYSTEM PERMEASE PROTEIN P69"/>
    <property type="match status" value="1"/>
</dbReference>
<evidence type="ECO:0000313" key="9">
    <source>
        <dbReference type="EMBL" id="OJX59293.1"/>
    </source>
</evidence>
<evidence type="ECO:0000256" key="3">
    <source>
        <dbReference type="ARBA" id="ARBA00022475"/>
    </source>
</evidence>